<evidence type="ECO:0000313" key="3">
    <source>
        <dbReference type="EMBL" id="OUB84783.1"/>
    </source>
</evidence>
<keyword evidence="2" id="KW-0732">Signal</keyword>
<proteinExistence type="predicted"/>
<dbReference type="Proteomes" id="UP000195160">
    <property type="component" value="Unassembled WGS sequence"/>
</dbReference>
<evidence type="ECO:0000256" key="2">
    <source>
        <dbReference type="SAM" id="SignalP"/>
    </source>
</evidence>
<sequence>MKLKKAFIGVTSTFCTFSMLAVAPASSYAEELENELIEQEVHIISPNITQYTCYPAIQCGKPGTTYTRQIADMTNVYLMNGALIGLSGFLGGNLVAAGSFIAGTYYSVASAYWKPMSMIITYSSGTPGGVSKVVMYSQKNFKGKSQTKYR</sequence>
<name>A0A9X6MRB9_BACTV</name>
<gene>
    <name evidence="3" type="ORF">BK784_34895</name>
</gene>
<organism evidence="3 4">
    <name type="scientific">Bacillus thuringiensis subsp. medellin</name>
    <dbReference type="NCBI Taxonomy" id="79672"/>
    <lineage>
        <taxon>Bacteria</taxon>
        <taxon>Bacillati</taxon>
        <taxon>Bacillota</taxon>
        <taxon>Bacilli</taxon>
        <taxon>Bacillales</taxon>
        <taxon>Bacillaceae</taxon>
        <taxon>Bacillus</taxon>
        <taxon>Bacillus cereus group</taxon>
    </lineage>
</organism>
<keyword evidence="1" id="KW-0812">Transmembrane</keyword>
<feature type="transmembrane region" description="Helical" evidence="1">
    <location>
        <begin position="82"/>
        <end position="108"/>
    </location>
</feature>
<keyword evidence="1" id="KW-0472">Membrane</keyword>
<dbReference type="AlphaFoldDB" id="A0A9X6MRB9"/>
<feature type="chain" id="PRO_5040772129" evidence="2">
    <location>
        <begin position="22"/>
        <end position="150"/>
    </location>
</feature>
<reference evidence="3 4" key="1">
    <citation type="submission" date="2016-10" db="EMBL/GenBank/DDBJ databases">
        <title>Comparative genomics of Bacillus thuringiensis reveals a path to pathogens against multiple invertebrate hosts.</title>
        <authorList>
            <person name="Zheng J."/>
            <person name="Gao Q."/>
            <person name="Liu H."/>
            <person name="Peng D."/>
            <person name="Ruan L."/>
            <person name="Sun M."/>
        </authorList>
    </citation>
    <scope>NUCLEOTIDE SEQUENCE [LARGE SCALE GENOMIC DNA]</scope>
    <source>
        <strain evidence="3">T30001</strain>
    </source>
</reference>
<feature type="signal peptide" evidence="2">
    <location>
        <begin position="1"/>
        <end position="21"/>
    </location>
</feature>
<evidence type="ECO:0000256" key="1">
    <source>
        <dbReference type="SAM" id="Phobius"/>
    </source>
</evidence>
<dbReference type="RefSeq" id="WP_088070837.1">
    <property type="nucleotide sequence ID" value="NZ_MOOV01000278.1"/>
</dbReference>
<evidence type="ECO:0000313" key="4">
    <source>
        <dbReference type="Proteomes" id="UP000195160"/>
    </source>
</evidence>
<protein>
    <submittedName>
        <fullName evidence="3">Uncharacterized protein</fullName>
    </submittedName>
</protein>
<dbReference type="EMBL" id="MOOV01000278">
    <property type="protein sequence ID" value="OUB84783.1"/>
    <property type="molecule type" value="Genomic_DNA"/>
</dbReference>
<accession>A0A9X6MRB9</accession>
<comment type="caution">
    <text evidence="3">The sequence shown here is derived from an EMBL/GenBank/DDBJ whole genome shotgun (WGS) entry which is preliminary data.</text>
</comment>
<keyword evidence="1" id="KW-1133">Transmembrane helix</keyword>